<dbReference type="RefSeq" id="WP_315878457.1">
    <property type="nucleotide sequence ID" value="NZ_JAWCTQ010000016.1"/>
</dbReference>
<name>A0ABU3QLQ3_9ACTN</name>
<dbReference type="Proteomes" id="UP001250181">
    <property type="component" value="Unassembled WGS sequence"/>
</dbReference>
<sequence length="150" mass="17330">MWTIMKKFNVLPTDPRFKALTESQISFIFANIVNDNEDIKRAKQGLDPLAFEDVAYDSTFDYDGDVDDFELVPEWLDVESFTKTVRDNAPKDETYERKIESLYADKDKVSETIDAGIAQRDKNLQRLYDEMDAKKKKASSTDDEDDLPVL</sequence>
<evidence type="ECO:0000256" key="1">
    <source>
        <dbReference type="SAM" id="MobiDB-lite"/>
    </source>
</evidence>
<accession>A0ABU3QLQ3</accession>
<keyword evidence="3" id="KW-1185">Reference proteome</keyword>
<comment type="caution">
    <text evidence="2">The sequence shown here is derived from an EMBL/GenBank/DDBJ whole genome shotgun (WGS) entry which is preliminary data.</text>
</comment>
<dbReference type="EMBL" id="JAWCTQ010000016">
    <property type="protein sequence ID" value="MDT9683383.1"/>
    <property type="molecule type" value="Genomic_DNA"/>
</dbReference>
<feature type="compositionally biased region" description="Acidic residues" evidence="1">
    <location>
        <begin position="141"/>
        <end position="150"/>
    </location>
</feature>
<protein>
    <recommendedName>
        <fullName evidence="4">Tail assembly chaperone</fullName>
    </recommendedName>
</protein>
<feature type="region of interest" description="Disordered" evidence="1">
    <location>
        <begin position="131"/>
        <end position="150"/>
    </location>
</feature>
<evidence type="ECO:0000313" key="2">
    <source>
        <dbReference type="EMBL" id="MDT9683383.1"/>
    </source>
</evidence>
<proteinExistence type="predicted"/>
<gene>
    <name evidence="2" type="ORF">RND61_15060</name>
</gene>
<evidence type="ECO:0008006" key="4">
    <source>
        <dbReference type="Google" id="ProtNLM"/>
    </source>
</evidence>
<reference evidence="2 3" key="1">
    <citation type="submission" date="2023-09" db="EMBL/GenBank/DDBJ databases">
        <title>Streptomyces sp. nov.: A antagonism against Alternaria gaisen Producing Streptochlin, Isolated from Tamarix root soil.</title>
        <authorList>
            <person name="Chen Y."/>
        </authorList>
    </citation>
    <scope>NUCLEOTIDE SEQUENCE [LARGE SCALE GENOMIC DNA]</scope>
    <source>
        <strain evidence="2 3">TRM76323</strain>
    </source>
</reference>
<evidence type="ECO:0000313" key="3">
    <source>
        <dbReference type="Proteomes" id="UP001250181"/>
    </source>
</evidence>
<organism evidence="2 3">
    <name type="scientific">Streptomyces tamarix</name>
    <dbReference type="NCBI Taxonomy" id="3078565"/>
    <lineage>
        <taxon>Bacteria</taxon>
        <taxon>Bacillati</taxon>
        <taxon>Actinomycetota</taxon>
        <taxon>Actinomycetes</taxon>
        <taxon>Kitasatosporales</taxon>
        <taxon>Streptomycetaceae</taxon>
        <taxon>Streptomyces</taxon>
    </lineage>
</organism>